<dbReference type="SUPFAM" id="SSF48576">
    <property type="entry name" value="Terpenoid synthases"/>
    <property type="match status" value="1"/>
</dbReference>
<comment type="subcellular location">
    <subcellularLocation>
        <location evidence="1">Mitochondrion inner membrane</location>
    </subcellularLocation>
</comment>
<dbReference type="EMBL" id="JAABOA010000287">
    <property type="protein sequence ID" value="KAF9584958.1"/>
    <property type="molecule type" value="Genomic_DNA"/>
</dbReference>
<proteinExistence type="inferred from homology"/>
<reference evidence="8" key="1">
    <citation type="journal article" date="2020" name="Fungal Divers.">
        <title>Resolving the Mortierellaceae phylogeny through synthesis of multi-gene phylogenetics and phylogenomics.</title>
        <authorList>
            <person name="Vandepol N."/>
            <person name="Liber J."/>
            <person name="Desiro A."/>
            <person name="Na H."/>
            <person name="Kennedy M."/>
            <person name="Barry K."/>
            <person name="Grigoriev I.V."/>
            <person name="Miller A.N."/>
            <person name="O'Donnell K."/>
            <person name="Stajich J.E."/>
            <person name="Bonito G."/>
        </authorList>
    </citation>
    <scope>NUCLEOTIDE SEQUENCE</scope>
    <source>
        <strain evidence="8">KOD1015</strain>
    </source>
</reference>
<dbReference type="InterPro" id="IPR008949">
    <property type="entry name" value="Isoprenoid_synthase_dom_sf"/>
</dbReference>
<evidence type="ECO:0000256" key="6">
    <source>
        <dbReference type="ARBA" id="ARBA00038273"/>
    </source>
</evidence>
<dbReference type="Gene3D" id="1.10.600.10">
    <property type="entry name" value="Farnesyl Diphosphate Synthase"/>
    <property type="match status" value="1"/>
</dbReference>
<comment type="caution">
    <text evidence="8">The sequence shown here is derived from an EMBL/GenBank/DDBJ whole genome shotgun (WGS) entry which is preliminary data.</text>
</comment>
<feature type="region of interest" description="Disordered" evidence="7">
    <location>
        <begin position="48"/>
        <end position="97"/>
    </location>
</feature>
<dbReference type="PANTHER" id="PTHR21181">
    <property type="match status" value="1"/>
</dbReference>
<sequence>MMKNSTIRLSHETVKLSISSFLVSLRRPSATTVLTRVARRGHATASHQHVHDHNCNHDHGHEHEHGHTLKQSPFTLGFNGDSQKRRSNRHPREPMPRPAKAVEYCQDLVRKADYEGFLCTQFFPKHQQSTQMALRAFNIELASIRESVSNTDIGRMRMQFWRDSLDKIFAGTPPQQPVALSLAYALQELDLHHQQHHAQYTGSSLVEPELSKIWFKRIINEREQNLSDPQFMTIGQMESYSENTFGSLLYLQLESVGVKSLEADHAASHLAKAMGITTMLRAFPFHMHQDRMIIPAEITAKHNLSQEALFRKPTITPALQDATLEVATAAHVHLATAQSYMTNLPKEALPVLMAGIPTESYLKRLEKADFNPLDPSIQQREWFLPAKLWYRWRQGQLYDIK</sequence>
<comment type="similarity">
    <text evidence="6">Belongs to the NDUFAF6 family.</text>
</comment>
<feature type="compositionally biased region" description="Basic and acidic residues" evidence="7">
    <location>
        <begin position="49"/>
        <end position="67"/>
    </location>
</feature>
<keyword evidence="5" id="KW-0472">Membrane</keyword>
<organism evidence="8 9">
    <name type="scientific">Lunasporangiospora selenospora</name>
    <dbReference type="NCBI Taxonomy" id="979761"/>
    <lineage>
        <taxon>Eukaryota</taxon>
        <taxon>Fungi</taxon>
        <taxon>Fungi incertae sedis</taxon>
        <taxon>Mucoromycota</taxon>
        <taxon>Mortierellomycotina</taxon>
        <taxon>Mortierellomycetes</taxon>
        <taxon>Mortierellales</taxon>
        <taxon>Mortierellaceae</taxon>
        <taxon>Lunasporangiospora</taxon>
    </lineage>
</organism>
<dbReference type="Pfam" id="PF00494">
    <property type="entry name" value="SQS_PSY"/>
    <property type="match status" value="1"/>
</dbReference>
<evidence type="ECO:0000256" key="1">
    <source>
        <dbReference type="ARBA" id="ARBA00004273"/>
    </source>
</evidence>
<dbReference type="OrthoDB" id="270318at2759"/>
<name>A0A9P6G010_9FUNG</name>
<keyword evidence="2" id="KW-0999">Mitochondrion inner membrane</keyword>
<keyword evidence="9" id="KW-1185">Reference proteome</keyword>
<evidence type="ECO:0000313" key="9">
    <source>
        <dbReference type="Proteomes" id="UP000780801"/>
    </source>
</evidence>
<dbReference type="Proteomes" id="UP000780801">
    <property type="component" value="Unassembled WGS sequence"/>
</dbReference>
<dbReference type="PANTHER" id="PTHR21181:SF13">
    <property type="entry name" value="NADH DEHYDROGENASE (UBIQUINONE) COMPLEX I, ASSEMBLY FACTOR 6"/>
    <property type="match status" value="1"/>
</dbReference>
<dbReference type="InterPro" id="IPR002060">
    <property type="entry name" value="Squ/phyt_synthse"/>
</dbReference>
<keyword evidence="4" id="KW-0496">Mitochondrion</keyword>
<evidence type="ECO:0000313" key="8">
    <source>
        <dbReference type="EMBL" id="KAF9584958.1"/>
    </source>
</evidence>
<accession>A0A9P6G010</accession>
<evidence type="ECO:0000256" key="3">
    <source>
        <dbReference type="ARBA" id="ARBA00022946"/>
    </source>
</evidence>
<dbReference type="AlphaFoldDB" id="A0A9P6G010"/>
<dbReference type="GO" id="GO:0005743">
    <property type="term" value="C:mitochondrial inner membrane"/>
    <property type="evidence" value="ECO:0007669"/>
    <property type="project" value="UniProtKB-SubCell"/>
</dbReference>
<dbReference type="GO" id="GO:0032981">
    <property type="term" value="P:mitochondrial respiratory chain complex I assembly"/>
    <property type="evidence" value="ECO:0007669"/>
    <property type="project" value="TreeGrafter"/>
</dbReference>
<protein>
    <submittedName>
        <fullName evidence="8">NADH dehydrogenase (Ubiquinone) complex I, assembly factor 6</fullName>
    </submittedName>
</protein>
<evidence type="ECO:0000256" key="7">
    <source>
        <dbReference type="SAM" id="MobiDB-lite"/>
    </source>
</evidence>
<evidence type="ECO:0000256" key="5">
    <source>
        <dbReference type="ARBA" id="ARBA00023136"/>
    </source>
</evidence>
<keyword evidence="3" id="KW-0809">Transit peptide</keyword>
<evidence type="ECO:0000256" key="4">
    <source>
        <dbReference type="ARBA" id="ARBA00023128"/>
    </source>
</evidence>
<gene>
    <name evidence="8" type="primary">NDUFAF6</name>
    <name evidence="8" type="ORF">BGW38_004482</name>
</gene>
<evidence type="ECO:0000256" key="2">
    <source>
        <dbReference type="ARBA" id="ARBA00022792"/>
    </source>
</evidence>